<dbReference type="InterPro" id="IPR036900">
    <property type="entry name" value="A-D-PHexomutase_C_sf"/>
</dbReference>
<dbReference type="Pfam" id="PF00408">
    <property type="entry name" value="PGM_PMM_IV"/>
    <property type="match status" value="1"/>
</dbReference>
<dbReference type="Gene3D" id="3.30.310.50">
    <property type="entry name" value="Alpha-D-phosphohexomutase, C-terminal domain"/>
    <property type="match status" value="1"/>
</dbReference>
<name>A0AAJ2S1P8_9ENTR</name>
<gene>
    <name evidence="2" type="ORF">SIL20_15045</name>
</gene>
<evidence type="ECO:0000313" key="2">
    <source>
        <dbReference type="EMBL" id="MDX6032821.1"/>
    </source>
</evidence>
<feature type="non-terminal residue" evidence="2">
    <location>
        <position position="1"/>
    </location>
</feature>
<dbReference type="EMBL" id="JAWXRC010000034">
    <property type="protein sequence ID" value="MDX6032821.1"/>
    <property type="molecule type" value="Genomic_DNA"/>
</dbReference>
<sequence length="46" mass="5250">SLAFDEWRFNLRSSNTEPVVRLNVESRGDTALMEAKTKDILALLNQ</sequence>
<dbReference type="GO" id="GO:0004615">
    <property type="term" value="F:phosphomannomutase activity"/>
    <property type="evidence" value="ECO:0007669"/>
    <property type="project" value="UniProtKB-EC"/>
</dbReference>
<dbReference type="InterPro" id="IPR005843">
    <property type="entry name" value="A-D-PHexomutase_C"/>
</dbReference>
<accession>A0AAJ2S1P8</accession>
<proteinExistence type="predicted"/>
<comment type="caution">
    <text evidence="2">The sequence shown here is derived from an EMBL/GenBank/DDBJ whole genome shotgun (WGS) entry which is preliminary data.</text>
</comment>
<dbReference type="AlphaFoldDB" id="A0AAJ2S1P8"/>
<organism evidence="2 3">
    <name type="scientific">Scandinavium lactucae</name>
    <dbReference type="NCBI Taxonomy" id="3095028"/>
    <lineage>
        <taxon>Bacteria</taxon>
        <taxon>Pseudomonadati</taxon>
        <taxon>Pseudomonadota</taxon>
        <taxon>Gammaproteobacteria</taxon>
        <taxon>Enterobacterales</taxon>
        <taxon>Enterobacteriaceae</taxon>
        <taxon>Scandinavium</taxon>
    </lineage>
</organism>
<dbReference type="EC" id="5.4.2.8" evidence="2"/>
<evidence type="ECO:0000313" key="3">
    <source>
        <dbReference type="Proteomes" id="UP001282336"/>
    </source>
</evidence>
<dbReference type="SUPFAM" id="SSF55957">
    <property type="entry name" value="Phosphoglucomutase, C-terminal domain"/>
    <property type="match status" value="1"/>
</dbReference>
<evidence type="ECO:0000259" key="1">
    <source>
        <dbReference type="Pfam" id="PF00408"/>
    </source>
</evidence>
<protein>
    <submittedName>
        <fullName evidence="2">Phosphomannomutase CpsG</fullName>
        <ecNumber evidence="2">5.4.2.8</ecNumber>
    </submittedName>
</protein>
<keyword evidence="2" id="KW-0413">Isomerase</keyword>
<reference evidence="2" key="1">
    <citation type="submission" date="2023-11" db="EMBL/GenBank/DDBJ databases">
        <title>Scandinavium wanjuensis sp. nov., isolated from lettuce South Korea.</title>
        <authorList>
            <person name="Park J."/>
            <person name="Park S."/>
            <person name="Oh K.K."/>
            <person name="Cho G.S."/>
            <person name="Franz C.M.A.P."/>
        </authorList>
    </citation>
    <scope>NUCLEOTIDE SEQUENCE</scope>
    <source>
        <strain evidence="2">V105_12</strain>
    </source>
</reference>
<dbReference type="Proteomes" id="UP001282336">
    <property type="component" value="Unassembled WGS sequence"/>
</dbReference>
<feature type="domain" description="Alpha-D-phosphohexomutase C-terminal" evidence="1">
    <location>
        <begin position="7"/>
        <end position="35"/>
    </location>
</feature>